<comment type="caution">
    <text evidence="1">The sequence shown here is derived from an EMBL/GenBank/DDBJ whole genome shotgun (WGS) entry which is preliminary data.</text>
</comment>
<gene>
    <name evidence="1" type="ORF">Vafri_7279</name>
</gene>
<dbReference type="Proteomes" id="UP000747399">
    <property type="component" value="Unassembled WGS sequence"/>
</dbReference>
<protein>
    <submittedName>
        <fullName evidence="1">Uncharacterized protein</fullName>
    </submittedName>
</protein>
<sequence>DSREKEGGCPQGTCGAVPSISALLPAFFDNPTVLNGSPYPRLSTPRAWLRNLRVSSGLCAPYNTATSMSLGMSNSHRLYTICACSSRLGAPGSRSQVVTLQNITADRPSRQTRGS</sequence>
<proteinExistence type="predicted"/>
<keyword evidence="2" id="KW-1185">Reference proteome</keyword>
<evidence type="ECO:0000313" key="2">
    <source>
        <dbReference type="Proteomes" id="UP000747399"/>
    </source>
</evidence>
<evidence type="ECO:0000313" key="1">
    <source>
        <dbReference type="EMBL" id="GIL51208.1"/>
    </source>
</evidence>
<accession>A0A8J4EWS9</accession>
<reference evidence="1" key="1">
    <citation type="journal article" date="2021" name="Proc. Natl. Acad. Sci. U.S.A.">
        <title>Three genomes in the algal genus Volvox reveal the fate of a haploid sex-determining region after a transition to homothallism.</title>
        <authorList>
            <person name="Yamamoto K."/>
            <person name="Hamaji T."/>
            <person name="Kawai-Toyooka H."/>
            <person name="Matsuzaki R."/>
            <person name="Takahashi F."/>
            <person name="Nishimura Y."/>
            <person name="Kawachi M."/>
            <person name="Noguchi H."/>
            <person name="Minakuchi Y."/>
            <person name="Umen J.G."/>
            <person name="Toyoda A."/>
            <person name="Nozaki H."/>
        </authorList>
    </citation>
    <scope>NUCLEOTIDE SEQUENCE</scope>
    <source>
        <strain evidence="1">NIES-3780</strain>
    </source>
</reference>
<feature type="non-terminal residue" evidence="1">
    <location>
        <position position="1"/>
    </location>
</feature>
<dbReference type="AlphaFoldDB" id="A0A8J4EWS9"/>
<name>A0A8J4EWS9_9CHLO</name>
<dbReference type="EMBL" id="BNCO01000010">
    <property type="protein sequence ID" value="GIL51208.1"/>
    <property type="molecule type" value="Genomic_DNA"/>
</dbReference>
<organism evidence="1 2">
    <name type="scientific">Volvox africanus</name>
    <dbReference type="NCBI Taxonomy" id="51714"/>
    <lineage>
        <taxon>Eukaryota</taxon>
        <taxon>Viridiplantae</taxon>
        <taxon>Chlorophyta</taxon>
        <taxon>core chlorophytes</taxon>
        <taxon>Chlorophyceae</taxon>
        <taxon>CS clade</taxon>
        <taxon>Chlamydomonadales</taxon>
        <taxon>Volvocaceae</taxon>
        <taxon>Volvox</taxon>
    </lineage>
</organism>